<name>W4VLM5_9BACI</name>
<dbReference type="Proteomes" id="UP000019102">
    <property type="component" value="Unassembled WGS sequence"/>
</dbReference>
<comment type="caution">
    <text evidence="1">The sequence shown here is derived from an EMBL/GenBank/DDBJ whole genome shotgun (WGS) entry which is preliminary data.</text>
</comment>
<proteinExistence type="predicted"/>
<evidence type="ECO:0000313" key="2">
    <source>
        <dbReference type="Proteomes" id="UP000019102"/>
    </source>
</evidence>
<sequence length="68" mass="7697">MEPPSDEIISGMCGIIRETSNYQNHRNAIGYSFRFFSQEMVENGGEIKHIAINNVAPTKEIKTELILL</sequence>
<dbReference type="OrthoDB" id="9790048at2"/>
<accession>W4VLM5</accession>
<evidence type="ECO:0000313" key="1">
    <source>
        <dbReference type="EMBL" id="GAE94051.1"/>
    </source>
</evidence>
<dbReference type="STRING" id="1298598.JCM21714_3182"/>
<keyword evidence="2" id="KW-1185">Reference proteome</keyword>
<protein>
    <submittedName>
        <fullName evidence="1">Hypothetical membrane protein</fullName>
    </submittedName>
</protein>
<dbReference type="EMBL" id="BAVS01000018">
    <property type="protein sequence ID" value="GAE94051.1"/>
    <property type="molecule type" value="Genomic_DNA"/>
</dbReference>
<dbReference type="eggNOG" id="COG0226">
    <property type="taxonomic scope" value="Bacteria"/>
</dbReference>
<reference evidence="1 2" key="1">
    <citation type="journal article" date="2014" name="Genome Announc.">
        <title>Draft Genome Sequence of the Boron-Tolerant and Moderately Halotolerant Bacterium Gracilibacillus boraciitolerans JCM 21714T.</title>
        <authorList>
            <person name="Ahmed I."/>
            <person name="Oshima K."/>
            <person name="Suda W."/>
            <person name="Kitamura K."/>
            <person name="Iida T."/>
            <person name="Ohmori Y."/>
            <person name="Fujiwara T."/>
            <person name="Hattori M."/>
            <person name="Ohkuma M."/>
        </authorList>
    </citation>
    <scope>NUCLEOTIDE SEQUENCE [LARGE SCALE GENOMIC DNA]</scope>
    <source>
        <strain evidence="1 2">JCM 21714</strain>
    </source>
</reference>
<organism evidence="1 2">
    <name type="scientific">Gracilibacillus boraciitolerans JCM 21714</name>
    <dbReference type="NCBI Taxonomy" id="1298598"/>
    <lineage>
        <taxon>Bacteria</taxon>
        <taxon>Bacillati</taxon>
        <taxon>Bacillota</taxon>
        <taxon>Bacilli</taxon>
        <taxon>Bacillales</taxon>
        <taxon>Bacillaceae</taxon>
        <taxon>Gracilibacillus</taxon>
    </lineage>
</organism>
<gene>
    <name evidence="1" type="ORF">JCM21714_3182</name>
</gene>
<dbReference type="AlphaFoldDB" id="W4VLM5"/>